<feature type="region of interest" description="Disordered" evidence="2">
    <location>
        <begin position="1"/>
        <end position="42"/>
    </location>
</feature>
<comment type="caution">
    <text evidence="3">The sequence shown here is derived from an EMBL/GenBank/DDBJ whole genome shotgun (WGS) entry which is preliminary data.</text>
</comment>
<feature type="compositionally biased region" description="Basic and acidic residues" evidence="2">
    <location>
        <begin position="181"/>
        <end position="190"/>
    </location>
</feature>
<dbReference type="EMBL" id="BFEA01000461">
    <property type="protein sequence ID" value="GBG84046.1"/>
    <property type="molecule type" value="Genomic_DNA"/>
</dbReference>
<evidence type="ECO:0000313" key="4">
    <source>
        <dbReference type="Proteomes" id="UP000265515"/>
    </source>
</evidence>
<reference evidence="3 4" key="1">
    <citation type="journal article" date="2018" name="Cell">
        <title>The Chara Genome: Secondary Complexity and Implications for Plant Terrestrialization.</title>
        <authorList>
            <person name="Nishiyama T."/>
            <person name="Sakayama H."/>
            <person name="Vries J.D."/>
            <person name="Buschmann H."/>
            <person name="Saint-Marcoux D."/>
            <person name="Ullrich K.K."/>
            <person name="Haas F.B."/>
            <person name="Vanderstraeten L."/>
            <person name="Becker D."/>
            <person name="Lang D."/>
            <person name="Vosolsobe S."/>
            <person name="Rombauts S."/>
            <person name="Wilhelmsson P.K.I."/>
            <person name="Janitza P."/>
            <person name="Kern R."/>
            <person name="Heyl A."/>
            <person name="Rumpler F."/>
            <person name="Villalobos L.I.A.C."/>
            <person name="Clay J.M."/>
            <person name="Skokan R."/>
            <person name="Toyoda A."/>
            <person name="Suzuki Y."/>
            <person name="Kagoshima H."/>
            <person name="Schijlen E."/>
            <person name="Tajeshwar N."/>
            <person name="Catarino B."/>
            <person name="Hetherington A.J."/>
            <person name="Saltykova A."/>
            <person name="Bonnot C."/>
            <person name="Breuninger H."/>
            <person name="Symeonidi A."/>
            <person name="Radhakrishnan G.V."/>
            <person name="Van Nieuwerburgh F."/>
            <person name="Deforce D."/>
            <person name="Chang C."/>
            <person name="Karol K.G."/>
            <person name="Hedrich R."/>
            <person name="Ulvskov P."/>
            <person name="Glockner G."/>
            <person name="Delwiche C.F."/>
            <person name="Petrasek J."/>
            <person name="Van de Peer Y."/>
            <person name="Friml J."/>
            <person name="Beilby M."/>
            <person name="Dolan L."/>
            <person name="Kohara Y."/>
            <person name="Sugano S."/>
            <person name="Fujiyama A."/>
            <person name="Delaux P.-M."/>
            <person name="Quint M."/>
            <person name="TheiBen G."/>
            <person name="Hagemann M."/>
            <person name="Harholt J."/>
            <person name="Dunand C."/>
            <person name="Zachgo S."/>
            <person name="Langdale J."/>
            <person name="Maumus F."/>
            <person name="Straeten D.V.D."/>
            <person name="Gould S.B."/>
            <person name="Rensing S.A."/>
        </authorList>
    </citation>
    <scope>NUCLEOTIDE SEQUENCE [LARGE SCALE GENOMIC DNA]</scope>
    <source>
        <strain evidence="3 4">S276</strain>
    </source>
</reference>
<sequence length="380" mass="42658">MASDKHRDSQDGNRGEGRDRDRETEIMTKIGAGDGTKTEAGNLTGSATGIAIGTRNEDRLGVSSAAKLGTMRTSVAGSRHHRRRVILTMADHSHQGEDTKEYIQLKRSKKEEKEAMRKEKALAKQREEEERMEREQRMARKIEKEKRAEIKQMKLAKYVDVQLSLKIGELRDEIRQELRKVIRGKSKEKAPVPSDDDSDNGSDDDTEDLSARTGQLTLNEERKRGGDPGFEDNPPMVGPLKRTPACQTVIVPTKLTPRLKSRTPKTKLKSSMKVRVRGRPTSSKKIPAECREDGKYRYLETLRRDLIDMDAKTMESMCKDVGIDYSGKMHAIFDIANQKANEAYGSGHESGAAEKESVEDEADNRSANEGKNEDATLNQE</sequence>
<feature type="compositionally biased region" description="Basic and acidic residues" evidence="2">
    <location>
        <begin position="363"/>
        <end position="374"/>
    </location>
</feature>
<proteinExistence type="predicted"/>
<keyword evidence="4" id="KW-1185">Reference proteome</keyword>
<protein>
    <submittedName>
        <fullName evidence="3">Uncharacterized protein</fullName>
    </submittedName>
</protein>
<feature type="region of interest" description="Disordered" evidence="2">
    <location>
        <begin position="181"/>
        <end position="286"/>
    </location>
</feature>
<name>A0A388LNW9_CHABU</name>
<evidence type="ECO:0000256" key="2">
    <source>
        <dbReference type="SAM" id="MobiDB-lite"/>
    </source>
</evidence>
<gene>
    <name evidence="3" type="ORF">CBR_g37923</name>
</gene>
<organism evidence="3 4">
    <name type="scientific">Chara braunii</name>
    <name type="common">Braun's stonewort</name>
    <dbReference type="NCBI Taxonomy" id="69332"/>
    <lineage>
        <taxon>Eukaryota</taxon>
        <taxon>Viridiplantae</taxon>
        <taxon>Streptophyta</taxon>
        <taxon>Charophyceae</taxon>
        <taxon>Charales</taxon>
        <taxon>Characeae</taxon>
        <taxon>Chara</taxon>
    </lineage>
</organism>
<dbReference type="AlphaFoldDB" id="A0A388LNW9"/>
<dbReference type="Proteomes" id="UP000265515">
    <property type="component" value="Unassembled WGS sequence"/>
</dbReference>
<feature type="region of interest" description="Disordered" evidence="2">
    <location>
        <begin position="343"/>
        <end position="380"/>
    </location>
</feature>
<feature type="coiled-coil region" evidence="1">
    <location>
        <begin position="105"/>
        <end position="152"/>
    </location>
</feature>
<feature type="compositionally biased region" description="Basic residues" evidence="2">
    <location>
        <begin position="257"/>
        <end position="278"/>
    </location>
</feature>
<accession>A0A388LNW9</accession>
<evidence type="ECO:0000256" key="1">
    <source>
        <dbReference type="SAM" id="Coils"/>
    </source>
</evidence>
<dbReference type="Gramene" id="GBG84046">
    <property type="protein sequence ID" value="GBG84046"/>
    <property type="gene ID" value="CBR_g37923"/>
</dbReference>
<keyword evidence="1" id="KW-0175">Coiled coil</keyword>
<feature type="compositionally biased region" description="Acidic residues" evidence="2">
    <location>
        <begin position="194"/>
        <end position="208"/>
    </location>
</feature>
<evidence type="ECO:0000313" key="3">
    <source>
        <dbReference type="EMBL" id="GBG84046.1"/>
    </source>
</evidence>
<feature type="compositionally biased region" description="Basic and acidic residues" evidence="2">
    <location>
        <begin position="1"/>
        <end position="26"/>
    </location>
</feature>